<evidence type="ECO:0000256" key="1">
    <source>
        <dbReference type="SAM" id="Phobius"/>
    </source>
</evidence>
<organism evidence="2 3">
    <name type="scientific">Skermanella stibiiresistens SB22</name>
    <dbReference type="NCBI Taxonomy" id="1385369"/>
    <lineage>
        <taxon>Bacteria</taxon>
        <taxon>Pseudomonadati</taxon>
        <taxon>Pseudomonadota</taxon>
        <taxon>Alphaproteobacteria</taxon>
        <taxon>Rhodospirillales</taxon>
        <taxon>Azospirillaceae</taxon>
        <taxon>Skermanella</taxon>
    </lineage>
</organism>
<keyword evidence="3" id="KW-1185">Reference proteome</keyword>
<name>W9HDM5_9PROT</name>
<feature type="transmembrane region" description="Helical" evidence="1">
    <location>
        <begin position="59"/>
        <end position="84"/>
    </location>
</feature>
<keyword evidence="1" id="KW-1133">Transmembrane helix</keyword>
<dbReference type="EMBL" id="AVFL01000001">
    <property type="protein sequence ID" value="EWY42797.1"/>
    <property type="molecule type" value="Genomic_DNA"/>
</dbReference>
<evidence type="ECO:0000313" key="3">
    <source>
        <dbReference type="Proteomes" id="UP000019486"/>
    </source>
</evidence>
<keyword evidence="1" id="KW-0472">Membrane</keyword>
<reference evidence="2 3" key="1">
    <citation type="submission" date="2013-08" db="EMBL/GenBank/DDBJ databases">
        <title>The genome sequence of Skermanella stibiiresistens.</title>
        <authorList>
            <person name="Zhu W."/>
            <person name="Wang G."/>
        </authorList>
    </citation>
    <scope>NUCLEOTIDE SEQUENCE [LARGE SCALE GENOMIC DNA]</scope>
    <source>
        <strain evidence="2 3">SB22</strain>
    </source>
</reference>
<dbReference type="AlphaFoldDB" id="W9HDM5"/>
<proteinExistence type="predicted"/>
<sequence length="96" mass="10597">MMVVLLAKPISLTRDRDDKCTSIMPIWRSGGGKPQATNEAGPLNWLAGNRNASSVHKNLLAVALLAFQFGSAMLIAGGTGWFYYGLGCWRMWRLLR</sequence>
<keyword evidence="1" id="KW-0812">Transmembrane</keyword>
<comment type="caution">
    <text evidence="2">The sequence shown here is derived from an EMBL/GenBank/DDBJ whole genome shotgun (WGS) entry which is preliminary data.</text>
</comment>
<dbReference type="Proteomes" id="UP000019486">
    <property type="component" value="Unassembled WGS sequence"/>
</dbReference>
<accession>W9HDM5</accession>
<gene>
    <name evidence="2" type="ORF">N825_00650</name>
</gene>
<protein>
    <submittedName>
        <fullName evidence="2">Uncharacterized protein</fullName>
    </submittedName>
</protein>
<evidence type="ECO:0000313" key="2">
    <source>
        <dbReference type="EMBL" id="EWY42797.1"/>
    </source>
</evidence>